<feature type="transmembrane region" description="Helical" evidence="2">
    <location>
        <begin position="177"/>
        <end position="196"/>
    </location>
</feature>
<evidence type="ECO:0000256" key="1">
    <source>
        <dbReference type="SAM" id="MobiDB-lite"/>
    </source>
</evidence>
<feature type="transmembrane region" description="Helical" evidence="2">
    <location>
        <begin position="153"/>
        <end position="171"/>
    </location>
</feature>
<dbReference type="PANTHER" id="PTHR23028:SF53">
    <property type="entry name" value="ACYL_TRANSF_3 DOMAIN-CONTAINING PROTEIN"/>
    <property type="match status" value="1"/>
</dbReference>
<feature type="domain" description="Acyltransferase 3" evidence="3">
    <location>
        <begin position="4"/>
        <end position="316"/>
    </location>
</feature>
<gene>
    <name evidence="4" type="ORF">Pmi06nite_17840</name>
</gene>
<feature type="transmembrane region" description="Helical" evidence="2">
    <location>
        <begin position="239"/>
        <end position="259"/>
    </location>
</feature>
<proteinExistence type="predicted"/>
<evidence type="ECO:0000259" key="3">
    <source>
        <dbReference type="Pfam" id="PF01757"/>
    </source>
</evidence>
<name>A0A8J3X541_9ACTN</name>
<dbReference type="InterPro" id="IPR050879">
    <property type="entry name" value="Acyltransferase_3"/>
</dbReference>
<feature type="transmembrane region" description="Helical" evidence="2">
    <location>
        <begin position="41"/>
        <end position="62"/>
    </location>
</feature>
<dbReference type="Pfam" id="PF01757">
    <property type="entry name" value="Acyl_transf_3"/>
    <property type="match status" value="1"/>
</dbReference>
<organism evidence="4 5">
    <name type="scientific">Planotetraspora mira</name>
    <dbReference type="NCBI Taxonomy" id="58121"/>
    <lineage>
        <taxon>Bacteria</taxon>
        <taxon>Bacillati</taxon>
        <taxon>Actinomycetota</taxon>
        <taxon>Actinomycetes</taxon>
        <taxon>Streptosporangiales</taxon>
        <taxon>Streptosporangiaceae</taxon>
        <taxon>Planotetraspora</taxon>
    </lineage>
</organism>
<keyword evidence="2" id="KW-0472">Membrane</keyword>
<feature type="transmembrane region" description="Helical" evidence="2">
    <location>
        <begin position="203"/>
        <end position="219"/>
    </location>
</feature>
<keyword evidence="2" id="KW-1133">Transmembrane helix</keyword>
<evidence type="ECO:0000256" key="2">
    <source>
        <dbReference type="SAM" id="Phobius"/>
    </source>
</evidence>
<reference evidence="4 5" key="1">
    <citation type="submission" date="2021-01" db="EMBL/GenBank/DDBJ databases">
        <title>Whole genome shotgun sequence of Planotetraspora mira NBRC 15435.</title>
        <authorList>
            <person name="Komaki H."/>
            <person name="Tamura T."/>
        </authorList>
    </citation>
    <scope>NUCLEOTIDE SEQUENCE [LARGE SCALE GENOMIC DNA]</scope>
    <source>
        <strain evidence="4 5">NBRC 15435</strain>
    </source>
</reference>
<dbReference type="GO" id="GO:0009103">
    <property type="term" value="P:lipopolysaccharide biosynthetic process"/>
    <property type="evidence" value="ECO:0007669"/>
    <property type="project" value="TreeGrafter"/>
</dbReference>
<keyword evidence="4" id="KW-0808">Transferase</keyword>
<comment type="caution">
    <text evidence="4">The sequence shown here is derived from an EMBL/GenBank/DDBJ whole genome shotgun (WGS) entry which is preliminary data.</text>
</comment>
<dbReference type="InterPro" id="IPR002656">
    <property type="entry name" value="Acyl_transf_3_dom"/>
</dbReference>
<evidence type="ECO:0000313" key="4">
    <source>
        <dbReference type="EMBL" id="GII28342.1"/>
    </source>
</evidence>
<keyword evidence="2" id="KW-0812">Transmembrane</keyword>
<dbReference type="RefSeq" id="WP_203952404.1">
    <property type="nucleotide sequence ID" value="NZ_BOOO01000009.1"/>
</dbReference>
<dbReference type="PANTHER" id="PTHR23028">
    <property type="entry name" value="ACETYLTRANSFERASE"/>
    <property type="match status" value="1"/>
</dbReference>
<dbReference type="GO" id="GO:0016020">
    <property type="term" value="C:membrane"/>
    <property type="evidence" value="ECO:0007669"/>
    <property type="project" value="TreeGrafter"/>
</dbReference>
<sequence length="363" mass="39947">MRVLDLLRFCAALMVVLFHYTETRAWGTTHAFPTLSTVTMFGVYGVRLFFVISGFVILMSAWGRSPGAFASSRIARLYPAYWASVILLGGLALGGLITDHRPTFTELLANLTMMQNGLRIRDLEIVYWTLWPELVFYVLMMCFAAIGITYRRCLAFLGIWVILMVFAQQVNSSLIKAVLVPYSAPYFIGGMALFLIHRFGGSLLLWLFVGLAWALGVIQELRTGSAAVDRFGSGLGSALLAGVITLIFVLMILVAVGVFDRVDWRWLTTLGALTYPLYLFHHHVGFLLIGWLHEPLGHRLALPVIVMIALGVAFAVHRLVEKPLQRPLKAALDRSISADGHLARAGGSGRDATPRPAAEPAGS</sequence>
<evidence type="ECO:0000313" key="5">
    <source>
        <dbReference type="Proteomes" id="UP000650628"/>
    </source>
</evidence>
<dbReference type="AlphaFoldDB" id="A0A8J3X541"/>
<dbReference type="Proteomes" id="UP000650628">
    <property type="component" value="Unassembled WGS sequence"/>
</dbReference>
<feature type="transmembrane region" description="Helical" evidence="2">
    <location>
        <begin position="300"/>
        <end position="320"/>
    </location>
</feature>
<accession>A0A8J3X541</accession>
<dbReference type="GO" id="GO:0016747">
    <property type="term" value="F:acyltransferase activity, transferring groups other than amino-acyl groups"/>
    <property type="evidence" value="ECO:0007669"/>
    <property type="project" value="InterPro"/>
</dbReference>
<keyword evidence="5" id="KW-1185">Reference proteome</keyword>
<feature type="transmembrane region" description="Helical" evidence="2">
    <location>
        <begin position="74"/>
        <end position="97"/>
    </location>
</feature>
<protein>
    <submittedName>
        <fullName evidence="4">Acyltransferase</fullName>
    </submittedName>
</protein>
<dbReference type="EMBL" id="BOOO01000009">
    <property type="protein sequence ID" value="GII28342.1"/>
    <property type="molecule type" value="Genomic_DNA"/>
</dbReference>
<keyword evidence="4" id="KW-0012">Acyltransferase</keyword>
<feature type="transmembrane region" description="Helical" evidence="2">
    <location>
        <begin position="125"/>
        <end position="146"/>
    </location>
</feature>
<feature type="region of interest" description="Disordered" evidence="1">
    <location>
        <begin position="341"/>
        <end position="363"/>
    </location>
</feature>
<feature type="transmembrane region" description="Helical" evidence="2">
    <location>
        <begin position="266"/>
        <end position="288"/>
    </location>
</feature>